<evidence type="ECO:0000259" key="2">
    <source>
        <dbReference type="PROSITE" id="PS50887"/>
    </source>
</evidence>
<evidence type="ECO:0000313" key="4">
    <source>
        <dbReference type="Proteomes" id="UP000007177"/>
    </source>
</evidence>
<organism evidence="3 4">
    <name type="scientific">Acetobacterium woodii (strain ATCC 29683 / DSM 1030 / JCM 2381 / KCTC 1655 / WB1)</name>
    <dbReference type="NCBI Taxonomy" id="931626"/>
    <lineage>
        <taxon>Bacteria</taxon>
        <taxon>Bacillati</taxon>
        <taxon>Bacillota</taxon>
        <taxon>Clostridia</taxon>
        <taxon>Eubacteriales</taxon>
        <taxon>Eubacteriaceae</taxon>
        <taxon>Acetobacterium</taxon>
    </lineage>
</organism>
<dbReference type="GO" id="GO:0052621">
    <property type="term" value="F:diguanylate cyclase activity"/>
    <property type="evidence" value="ECO:0007669"/>
    <property type="project" value="TreeGrafter"/>
</dbReference>
<dbReference type="Pfam" id="PF17159">
    <property type="entry name" value="MASE3"/>
    <property type="match status" value="1"/>
</dbReference>
<feature type="transmembrane region" description="Helical" evidence="1">
    <location>
        <begin position="9"/>
        <end position="25"/>
    </location>
</feature>
<feature type="transmembrane region" description="Helical" evidence="1">
    <location>
        <begin position="168"/>
        <end position="186"/>
    </location>
</feature>
<feature type="domain" description="GGDEF" evidence="2">
    <location>
        <begin position="292"/>
        <end position="431"/>
    </location>
</feature>
<evidence type="ECO:0000313" key="3">
    <source>
        <dbReference type="EMBL" id="AFA48671.1"/>
    </source>
</evidence>
<gene>
    <name evidence="3" type="ordered locus">Awo_c18920</name>
</gene>
<dbReference type="InterPro" id="IPR029787">
    <property type="entry name" value="Nucleotide_cyclase"/>
</dbReference>
<dbReference type="InterPro" id="IPR043128">
    <property type="entry name" value="Rev_trsase/Diguanyl_cyclase"/>
</dbReference>
<dbReference type="GO" id="GO:0043709">
    <property type="term" value="P:cell adhesion involved in single-species biofilm formation"/>
    <property type="evidence" value="ECO:0007669"/>
    <property type="project" value="TreeGrafter"/>
</dbReference>
<dbReference type="InterPro" id="IPR000160">
    <property type="entry name" value="GGDEF_dom"/>
</dbReference>
<dbReference type="RefSeq" id="WP_014356271.1">
    <property type="nucleotide sequence ID" value="NC_016894.1"/>
</dbReference>
<feature type="transmembrane region" description="Helical" evidence="1">
    <location>
        <begin position="129"/>
        <end position="148"/>
    </location>
</feature>
<reference evidence="4" key="1">
    <citation type="submission" date="2011-07" db="EMBL/GenBank/DDBJ databases">
        <title>Complete genome sequence of Acetobacterium woodii.</title>
        <authorList>
            <person name="Poehlein A."/>
            <person name="Schmidt S."/>
            <person name="Kaster A.-K."/>
            <person name="Goenrich M."/>
            <person name="Vollmers J."/>
            <person name="Thuermer A."/>
            <person name="Gottschalk G."/>
            <person name="Thauer R.K."/>
            <person name="Daniel R."/>
            <person name="Mueller V."/>
        </authorList>
    </citation>
    <scope>NUCLEOTIDE SEQUENCE [LARGE SCALE GENOMIC DNA]</scope>
    <source>
        <strain evidence="4">ATCC 29683 / DSM 1030 / JCM 2381 / KCTC 1655 / WB1</strain>
    </source>
</reference>
<reference evidence="3 4" key="2">
    <citation type="journal article" date="2012" name="PLoS ONE">
        <title>An ancient pathway combining carbon dioxide fixation with the generation and utilization of a sodium ion gradient for ATP synthesis.</title>
        <authorList>
            <person name="Poehlein A."/>
            <person name="Schmidt S."/>
            <person name="Kaster A.K."/>
            <person name="Goenrich M."/>
            <person name="Vollmers J."/>
            <person name="Thurmer A."/>
            <person name="Bertsch J."/>
            <person name="Schuchmann K."/>
            <person name="Voigt B."/>
            <person name="Hecker M."/>
            <person name="Daniel R."/>
            <person name="Thauer R.K."/>
            <person name="Gottschalk G."/>
            <person name="Muller V."/>
        </authorList>
    </citation>
    <scope>NUCLEOTIDE SEQUENCE [LARGE SCALE GENOMIC DNA]</scope>
    <source>
        <strain evidence="4">ATCC 29683 / DSM 1030 / JCM 2381 / KCTC 1655 / WB1</strain>
    </source>
</reference>
<dbReference type="PANTHER" id="PTHR45138">
    <property type="entry name" value="REGULATORY COMPONENTS OF SENSORY TRANSDUCTION SYSTEM"/>
    <property type="match status" value="1"/>
</dbReference>
<dbReference type="PROSITE" id="PS50887">
    <property type="entry name" value="GGDEF"/>
    <property type="match status" value="1"/>
</dbReference>
<dbReference type="Gene3D" id="3.30.70.270">
    <property type="match status" value="1"/>
</dbReference>
<protein>
    <submittedName>
        <fullName evidence="3">Putative response regulator pleD</fullName>
    </submittedName>
</protein>
<dbReference type="SUPFAM" id="SSF55073">
    <property type="entry name" value="Nucleotide cyclase"/>
    <property type="match status" value="1"/>
</dbReference>
<dbReference type="Proteomes" id="UP000007177">
    <property type="component" value="Chromosome"/>
</dbReference>
<proteinExistence type="predicted"/>
<dbReference type="Pfam" id="PF00990">
    <property type="entry name" value="GGDEF"/>
    <property type="match status" value="1"/>
</dbReference>
<dbReference type="AlphaFoldDB" id="H6LJA8"/>
<dbReference type="EMBL" id="CP002987">
    <property type="protein sequence ID" value="AFA48671.1"/>
    <property type="molecule type" value="Genomic_DNA"/>
</dbReference>
<feature type="transmembrane region" description="Helical" evidence="1">
    <location>
        <begin position="31"/>
        <end position="51"/>
    </location>
</feature>
<dbReference type="STRING" id="931626.Awo_c18920"/>
<dbReference type="OrthoDB" id="9805474at2"/>
<dbReference type="NCBIfam" id="TIGR00254">
    <property type="entry name" value="GGDEF"/>
    <property type="match status" value="1"/>
</dbReference>
<evidence type="ECO:0000256" key="1">
    <source>
        <dbReference type="SAM" id="Phobius"/>
    </source>
</evidence>
<dbReference type="GO" id="GO:1902201">
    <property type="term" value="P:negative regulation of bacterial-type flagellum-dependent cell motility"/>
    <property type="evidence" value="ECO:0007669"/>
    <property type="project" value="TreeGrafter"/>
</dbReference>
<dbReference type="CDD" id="cd01949">
    <property type="entry name" value="GGDEF"/>
    <property type="match status" value="1"/>
</dbReference>
<keyword evidence="1" id="KW-0812">Transmembrane</keyword>
<sequence>MRIWNKRNVINSLITVIILVALYIISLNNYLLFHTSAEIFSICIAVTIFLIVINSQEFIDNNFLIIIGIAYLFIGFLDLLHALSYVGMNIFTDYDYYANQLWIATRFMESITLVIAFIFMNYKRKLNTNLIFITYFIATIAIVLSIFYWKIFPICFIVGEGQTKFKIISEYIISFILLISLTLSYINRKRFDKTLYKYVVFSIIFTIFSELAFTFYISNYGLLNILGHFFKILSFYLIYKAIIEKAIKEPQKAIFTELQNQVNTDGLTSLFNHRYLYDQLEAEITYTFQTKKTFSIIIFDIDHFKKVNDRYGHVIGDKVLLSVGTIITKLTRSIDTVGRYGGEEFMVILPNTGIENCYHIAEKIRIEIEKTDFCQKGINITVSAGIAQFDNPSIGEKYERISILANDFVNIADVNLYNAKSNGRNMTIGLK</sequence>
<dbReference type="HOGENOM" id="CLU_052139_0_0_9"/>
<keyword evidence="1" id="KW-0472">Membrane</keyword>
<name>H6LJA8_ACEWD</name>
<feature type="transmembrane region" description="Helical" evidence="1">
    <location>
        <begin position="103"/>
        <end position="122"/>
    </location>
</feature>
<feature type="transmembrane region" description="Helical" evidence="1">
    <location>
        <begin position="198"/>
        <end position="217"/>
    </location>
</feature>
<keyword evidence="4" id="KW-1185">Reference proteome</keyword>
<dbReference type="InterPro" id="IPR033425">
    <property type="entry name" value="MASE3"/>
</dbReference>
<feature type="transmembrane region" description="Helical" evidence="1">
    <location>
        <begin position="63"/>
        <end position="83"/>
    </location>
</feature>
<accession>H6LJA8</accession>
<feature type="transmembrane region" description="Helical" evidence="1">
    <location>
        <begin position="223"/>
        <end position="242"/>
    </location>
</feature>
<keyword evidence="1" id="KW-1133">Transmembrane helix</keyword>
<dbReference type="eggNOG" id="COG3706">
    <property type="taxonomic scope" value="Bacteria"/>
</dbReference>
<dbReference type="SMART" id="SM00267">
    <property type="entry name" value="GGDEF"/>
    <property type="match status" value="1"/>
</dbReference>
<dbReference type="InterPro" id="IPR050469">
    <property type="entry name" value="Diguanylate_Cyclase"/>
</dbReference>
<dbReference type="GO" id="GO:0005886">
    <property type="term" value="C:plasma membrane"/>
    <property type="evidence" value="ECO:0007669"/>
    <property type="project" value="TreeGrafter"/>
</dbReference>
<dbReference type="PANTHER" id="PTHR45138:SF9">
    <property type="entry name" value="DIGUANYLATE CYCLASE DGCM-RELATED"/>
    <property type="match status" value="1"/>
</dbReference>
<dbReference type="FunFam" id="3.30.70.270:FF:000001">
    <property type="entry name" value="Diguanylate cyclase domain protein"/>
    <property type="match status" value="1"/>
</dbReference>
<dbReference type="KEGG" id="awo:Awo_c18920"/>